<evidence type="ECO:0000313" key="12">
    <source>
        <dbReference type="Proteomes" id="UP000603434"/>
    </source>
</evidence>
<feature type="transmembrane region" description="Helical" evidence="9">
    <location>
        <begin position="180"/>
        <end position="204"/>
    </location>
</feature>
<dbReference type="GO" id="GO:0006935">
    <property type="term" value="P:chemotaxis"/>
    <property type="evidence" value="ECO:0007669"/>
    <property type="project" value="InterPro"/>
</dbReference>
<evidence type="ECO:0000256" key="2">
    <source>
        <dbReference type="ARBA" id="ARBA00008038"/>
    </source>
</evidence>
<keyword evidence="3" id="KW-0813">Transport</keyword>
<evidence type="ECO:0000256" key="6">
    <source>
        <dbReference type="ARBA" id="ARBA00022779"/>
    </source>
</evidence>
<feature type="transmembrane region" description="Helical" evidence="9">
    <location>
        <begin position="144"/>
        <end position="168"/>
    </location>
</feature>
<accession>A0A8J6TM78</accession>
<keyword evidence="7 9" id="KW-1133">Transmembrane helix</keyword>
<reference evidence="11 12" key="1">
    <citation type="submission" date="2020-08" db="EMBL/GenBank/DDBJ databases">
        <title>Bridging the membrane lipid divide: bacteria of the FCB group superphylum have the potential to synthesize archaeal ether lipids.</title>
        <authorList>
            <person name="Villanueva L."/>
            <person name="Von Meijenfeldt F.A.B."/>
            <person name="Westbye A.B."/>
            <person name="Yadav S."/>
            <person name="Hopmans E.C."/>
            <person name="Dutilh B.E."/>
            <person name="Sinninghe Damste J.S."/>
        </authorList>
    </citation>
    <scope>NUCLEOTIDE SEQUENCE [LARGE SCALE GENOMIC DNA]</scope>
    <source>
        <strain evidence="11">NIOZ-UU30</strain>
    </source>
</reference>
<dbReference type="Pfam" id="PF01618">
    <property type="entry name" value="MotA_ExbB"/>
    <property type="match status" value="1"/>
</dbReference>
<evidence type="ECO:0000256" key="3">
    <source>
        <dbReference type="ARBA" id="ARBA00022448"/>
    </source>
</evidence>
<dbReference type="InterPro" id="IPR002898">
    <property type="entry name" value="MotA_ExbB_proton_chnl"/>
</dbReference>
<evidence type="ECO:0000256" key="9">
    <source>
        <dbReference type="SAM" id="Phobius"/>
    </source>
</evidence>
<dbReference type="PANTHER" id="PTHR30433">
    <property type="entry name" value="CHEMOTAXIS PROTEIN MOTA"/>
    <property type="match status" value="1"/>
</dbReference>
<evidence type="ECO:0000313" key="11">
    <source>
        <dbReference type="EMBL" id="MBC8361418.1"/>
    </source>
</evidence>
<keyword evidence="6" id="KW-0283">Flagellar rotation</keyword>
<keyword evidence="4" id="KW-1003">Cell membrane</keyword>
<organism evidence="11 12">
    <name type="scientific">Candidatus Desulfatibia profunda</name>
    <dbReference type="NCBI Taxonomy" id="2841695"/>
    <lineage>
        <taxon>Bacteria</taxon>
        <taxon>Pseudomonadati</taxon>
        <taxon>Thermodesulfobacteriota</taxon>
        <taxon>Desulfobacteria</taxon>
        <taxon>Desulfobacterales</taxon>
        <taxon>Desulfobacterales incertae sedis</taxon>
        <taxon>Candidatus Desulfatibia</taxon>
    </lineage>
</organism>
<dbReference type="InterPro" id="IPR047055">
    <property type="entry name" value="MotA-like"/>
</dbReference>
<keyword evidence="5 9" id="KW-0812">Transmembrane</keyword>
<dbReference type="InterPro" id="IPR000540">
    <property type="entry name" value="Flag_MotA_CS"/>
</dbReference>
<feature type="transmembrane region" description="Helical" evidence="9">
    <location>
        <begin position="7"/>
        <end position="29"/>
    </location>
</feature>
<evidence type="ECO:0000256" key="7">
    <source>
        <dbReference type="ARBA" id="ARBA00022989"/>
    </source>
</evidence>
<evidence type="ECO:0000259" key="10">
    <source>
        <dbReference type="Pfam" id="PF01618"/>
    </source>
</evidence>
<evidence type="ECO:0000256" key="8">
    <source>
        <dbReference type="ARBA" id="ARBA00023136"/>
    </source>
</evidence>
<dbReference type="AlphaFoldDB" id="A0A8J6TM78"/>
<comment type="subcellular location">
    <subcellularLocation>
        <location evidence="1">Cell membrane</location>
        <topology evidence="1">Multi-pass membrane protein</topology>
    </subcellularLocation>
</comment>
<dbReference type="Proteomes" id="UP000603434">
    <property type="component" value="Unassembled WGS sequence"/>
</dbReference>
<gene>
    <name evidence="11" type="ORF">H8E23_08480</name>
</gene>
<dbReference type="PROSITE" id="PS01307">
    <property type="entry name" value="MOTA"/>
    <property type="match status" value="1"/>
</dbReference>
<dbReference type="PANTHER" id="PTHR30433:SF2">
    <property type="entry name" value="MOTILITY PROTEIN A"/>
    <property type="match status" value="1"/>
</dbReference>
<dbReference type="GO" id="GO:0005886">
    <property type="term" value="C:plasma membrane"/>
    <property type="evidence" value="ECO:0007669"/>
    <property type="project" value="UniProtKB-SubCell"/>
</dbReference>
<evidence type="ECO:0000256" key="1">
    <source>
        <dbReference type="ARBA" id="ARBA00004651"/>
    </source>
</evidence>
<protein>
    <submittedName>
        <fullName evidence="11">MotA/TolQ/ExbB proton channel family protein</fullName>
    </submittedName>
</protein>
<dbReference type="GO" id="GO:0071978">
    <property type="term" value="P:bacterial-type flagellum-dependent swarming motility"/>
    <property type="evidence" value="ECO:0007669"/>
    <property type="project" value="InterPro"/>
</dbReference>
<dbReference type="EMBL" id="JACNJH010000134">
    <property type="protein sequence ID" value="MBC8361418.1"/>
    <property type="molecule type" value="Genomic_DNA"/>
</dbReference>
<feature type="domain" description="MotA/TolQ/ExbB proton channel" evidence="10">
    <location>
        <begin position="101"/>
        <end position="218"/>
    </location>
</feature>
<keyword evidence="8 9" id="KW-0472">Membrane</keyword>
<name>A0A8J6TM78_9BACT</name>
<proteinExistence type="inferred from homology"/>
<comment type="caution">
    <text evidence="11">The sequence shown here is derived from an EMBL/GenBank/DDBJ whole genome shotgun (WGS) entry which is preliminary data.</text>
</comment>
<evidence type="ECO:0000256" key="5">
    <source>
        <dbReference type="ARBA" id="ARBA00022692"/>
    </source>
</evidence>
<evidence type="ECO:0000256" key="4">
    <source>
        <dbReference type="ARBA" id="ARBA00022475"/>
    </source>
</evidence>
<sequence length="252" mass="27477">MDIATVVGVISAFGLVLIAIFMGSGLSLFFNVPSLMIVVGGTLGVTMINYPLKEVLGVIKVVQKTLFTKAISVKELIERFVGFANKTRREGILALESEIKMVQDDFLKKGVQLSIDGLEPQEIKDILDTELDFIKNRHQLGAEVFTTMGTYAPAMGMIGTLIGLVQMLQSMDDPSTIGPAMAVALLTTFYGSIMANIMCMPIAGKLRTRSKEEMLTKEMTIQGILSLSNGDNPRVLEQKLLAFIPPNQRKSS</sequence>
<comment type="similarity">
    <text evidence="2">Belongs to the MotA family.</text>
</comment>
<feature type="transmembrane region" description="Helical" evidence="9">
    <location>
        <begin position="35"/>
        <end position="52"/>
    </location>
</feature>